<evidence type="ECO:0000313" key="2">
    <source>
        <dbReference type="EMBL" id="KIJ23997.1"/>
    </source>
</evidence>
<dbReference type="Proteomes" id="UP000054279">
    <property type="component" value="Unassembled WGS sequence"/>
</dbReference>
<feature type="region of interest" description="Disordered" evidence="1">
    <location>
        <begin position="264"/>
        <end position="300"/>
    </location>
</feature>
<evidence type="ECO:0000313" key="3">
    <source>
        <dbReference type="Proteomes" id="UP000054279"/>
    </source>
</evidence>
<dbReference type="OrthoDB" id="3133596at2759"/>
<dbReference type="AlphaFoldDB" id="A0A0C9U4G7"/>
<accession>A0A0C9U4G7</accession>
<evidence type="ECO:0000256" key="1">
    <source>
        <dbReference type="SAM" id="MobiDB-lite"/>
    </source>
</evidence>
<reference evidence="2 3" key="1">
    <citation type="submission" date="2014-06" db="EMBL/GenBank/DDBJ databases">
        <title>Evolutionary Origins and Diversification of the Mycorrhizal Mutualists.</title>
        <authorList>
            <consortium name="DOE Joint Genome Institute"/>
            <consortium name="Mycorrhizal Genomics Consortium"/>
            <person name="Kohler A."/>
            <person name="Kuo A."/>
            <person name="Nagy L.G."/>
            <person name="Floudas D."/>
            <person name="Copeland A."/>
            <person name="Barry K.W."/>
            <person name="Cichocki N."/>
            <person name="Veneault-Fourrey C."/>
            <person name="LaButti K."/>
            <person name="Lindquist E.A."/>
            <person name="Lipzen A."/>
            <person name="Lundell T."/>
            <person name="Morin E."/>
            <person name="Murat C."/>
            <person name="Riley R."/>
            <person name="Ohm R."/>
            <person name="Sun H."/>
            <person name="Tunlid A."/>
            <person name="Henrissat B."/>
            <person name="Grigoriev I.V."/>
            <person name="Hibbett D.S."/>
            <person name="Martin F."/>
        </authorList>
    </citation>
    <scope>NUCLEOTIDE SEQUENCE [LARGE SCALE GENOMIC DNA]</scope>
    <source>
        <strain evidence="2 3">SS14</strain>
    </source>
</reference>
<protein>
    <recommendedName>
        <fullName evidence="4">HNH nuclease domain-containing protein</fullName>
    </recommendedName>
</protein>
<sequence length="300" mass="33945">MAYSSGSEYDPRLEDATSFGVADTLLLRVPRDVQISQSARTRVQSADPNQGRCLIENCAEYRCVEFCHCFPSSQRKDLIWLTRRKLSNIEWHWNMQKYTLNLDTRRNIFRAGAAMHGLHAKNAWLLLPEEHIINKYHETVKDTIDGPIAERQSFPNIPDQNDFEYRFVPLLPAMKTIAIHRQLGTQAADSELMPNDFVTYIHPFNAMPKLTSHLHPKFAILEAGRKLGVIAPPFLLEVVAEYPILQKALVIYAAWTCQCPADAQNDPSYNPPDNHDGDDDDDGNNGGDNDADSAVRTIPD</sequence>
<keyword evidence="3" id="KW-1185">Reference proteome</keyword>
<proteinExistence type="predicted"/>
<name>A0A0C9U4G7_SPHS4</name>
<dbReference type="HOGENOM" id="CLU_928038_0_0_1"/>
<gene>
    <name evidence="2" type="ORF">M422DRAFT_56591</name>
</gene>
<evidence type="ECO:0008006" key="4">
    <source>
        <dbReference type="Google" id="ProtNLM"/>
    </source>
</evidence>
<organism evidence="2 3">
    <name type="scientific">Sphaerobolus stellatus (strain SS14)</name>
    <dbReference type="NCBI Taxonomy" id="990650"/>
    <lineage>
        <taxon>Eukaryota</taxon>
        <taxon>Fungi</taxon>
        <taxon>Dikarya</taxon>
        <taxon>Basidiomycota</taxon>
        <taxon>Agaricomycotina</taxon>
        <taxon>Agaricomycetes</taxon>
        <taxon>Phallomycetidae</taxon>
        <taxon>Geastrales</taxon>
        <taxon>Sphaerobolaceae</taxon>
        <taxon>Sphaerobolus</taxon>
    </lineage>
</organism>
<dbReference type="EMBL" id="KN837548">
    <property type="protein sequence ID" value="KIJ23997.1"/>
    <property type="molecule type" value="Genomic_DNA"/>
</dbReference>